<dbReference type="EMBL" id="LANV01000001">
    <property type="protein sequence ID" value="KJV63761.1"/>
    <property type="molecule type" value="Genomic_DNA"/>
</dbReference>
<organism evidence="1 2">
    <name type="scientific">Anaplasma phagocytophilum str. ApMUC09</name>
    <dbReference type="NCBI Taxonomy" id="1359152"/>
    <lineage>
        <taxon>Bacteria</taxon>
        <taxon>Pseudomonadati</taxon>
        <taxon>Pseudomonadota</taxon>
        <taxon>Alphaproteobacteria</taxon>
        <taxon>Rickettsiales</taxon>
        <taxon>Anaplasmataceae</taxon>
        <taxon>Anaplasma</taxon>
        <taxon>phagocytophilum group</taxon>
    </lineage>
</organism>
<dbReference type="PATRIC" id="fig|1359152.3.peg.21"/>
<dbReference type="AlphaFoldDB" id="A0A0F3N7Q7"/>
<name>A0A0F3N7Q7_ANAPH</name>
<gene>
    <name evidence="1" type="ORF">APHMUC_0020</name>
</gene>
<evidence type="ECO:0000313" key="2">
    <source>
        <dbReference type="Proteomes" id="UP000033441"/>
    </source>
</evidence>
<accession>A0A0F3N7Q7</accession>
<proteinExistence type="predicted"/>
<comment type="caution">
    <text evidence="1">The sequence shown here is derived from an EMBL/GenBank/DDBJ whole genome shotgun (WGS) entry which is preliminary data.</text>
</comment>
<reference evidence="1 2" key="1">
    <citation type="submission" date="2015-02" db="EMBL/GenBank/DDBJ databases">
        <title>Genome Sequencing of Rickettsiales.</title>
        <authorList>
            <person name="Daugherty S.C."/>
            <person name="Su Q."/>
            <person name="Abolude K."/>
            <person name="Beier-Sexton M."/>
            <person name="Carlyon J.A."/>
            <person name="Carter R."/>
            <person name="Day N.P."/>
            <person name="Dumler S.J."/>
            <person name="Dyachenko V."/>
            <person name="Godinez A."/>
            <person name="Kurtti T.J."/>
            <person name="Lichay M."/>
            <person name="Mullins K.E."/>
            <person name="Ott S."/>
            <person name="Pappas-Brown V."/>
            <person name="Paris D.H."/>
            <person name="Patel P."/>
            <person name="Richards A.L."/>
            <person name="Sadzewicz L."/>
            <person name="Sears K."/>
            <person name="Seidman D."/>
            <person name="Sengamalay N."/>
            <person name="Stenos J."/>
            <person name="Tallon L.J."/>
            <person name="Vincent G."/>
            <person name="Fraser C.M."/>
            <person name="Munderloh U."/>
            <person name="Dunning-Hotopp J.C."/>
        </authorList>
    </citation>
    <scope>NUCLEOTIDE SEQUENCE [LARGE SCALE GENOMIC DNA]</scope>
    <source>
        <strain evidence="1 2">ApMUC09</strain>
    </source>
</reference>
<sequence length="49" mass="5401">MSGIGGANALAFIFQARARLETLLSVIEFHIIVSMLPRLPTIWACHYDG</sequence>
<protein>
    <submittedName>
        <fullName evidence="1">Uncharacterized protein</fullName>
    </submittedName>
</protein>
<dbReference type="Proteomes" id="UP000033441">
    <property type="component" value="Unassembled WGS sequence"/>
</dbReference>
<evidence type="ECO:0000313" key="1">
    <source>
        <dbReference type="EMBL" id="KJV63761.1"/>
    </source>
</evidence>